<feature type="region of interest" description="Disordered" evidence="1">
    <location>
        <begin position="407"/>
        <end position="436"/>
    </location>
</feature>
<dbReference type="STRING" id="35608.A0A2U1L6Z0"/>
<dbReference type="InterPro" id="IPR045167">
    <property type="entry name" value="Hobbit"/>
</dbReference>
<evidence type="ECO:0000256" key="1">
    <source>
        <dbReference type="SAM" id="MobiDB-lite"/>
    </source>
</evidence>
<name>A0A2U1L6Z0_ARTAN</name>
<feature type="compositionally biased region" description="Polar residues" evidence="1">
    <location>
        <begin position="366"/>
        <end position="378"/>
    </location>
</feature>
<dbReference type="AlphaFoldDB" id="A0A2U1L6Z0"/>
<gene>
    <name evidence="2" type="ORF">CTI12_AA520660</name>
</gene>
<protein>
    <submittedName>
        <fullName evidence="2">Uncharacterized protein</fullName>
    </submittedName>
</protein>
<sequence length="436" mass="49302">MDAKGGMHKTGTPFVITSAVKKSFEMVSRGSWESRQLRLMLLKNVDPKELSMMDLQCSFLAFLELKLQSSSKTTQFSKWPRFGVPRIPRSGNLSLDKVMTEFMFRVDSTPTVLRHTSLDENDPAKGLTFKMTKLKFEMCYSRGKQRNTFDRKRDILDLVYQGLDLHMPKVFLNKDDCTSVIKVVQMMRKSSKSSSADRVVNENVGNAKGITERHRDDGFLLSSDYFTIRRQSPKADPARLLAWQEAGRKNLEMTYVRSEFENGSESDEQARSDPSEDDGYNVVIADNCRRIFVYGLKLIWTLENRNAVWSWVGELSKAFSPPKPSPSRQYAQRKLLEGTQMHDKNESLQDDASKSSSTGPGASSSIQKEASGSDPSLTSSSKAESQSFSAIGKCKSALRWKKYTEDMPKEQSISYLEPYNESTSGSSKEDINFDGR</sequence>
<feature type="region of interest" description="Disordered" evidence="1">
    <location>
        <begin position="345"/>
        <end position="390"/>
    </location>
</feature>
<comment type="caution">
    <text evidence="2">The sequence shown here is derived from an EMBL/GenBank/DDBJ whole genome shotgun (WGS) entry which is preliminary data.</text>
</comment>
<dbReference type="Pfam" id="PF10344">
    <property type="entry name" value="Hobbit"/>
    <property type="match status" value="1"/>
</dbReference>
<dbReference type="PANTHER" id="PTHR15678">
    <property type="entry name" value="ANTIGEN MLAA-22-RELATED"/>
    <property type="match status" value="1"/>
</dbReference>
<keyword evidence="3" id="KW-1185">Reference proteome</keyword>
<dbReference type="EMBL" id="PKPP01011103">
    <property type="protein sequence ID" value="PWA44770.1"/>
    <property type="molecule type" value="Genomic_DNA"/>
</dbReference>
<organism evidence="2 3">
    <name type="scientific">Artemisia annua</name>
    <name type="common">Sweet wormwood</name>
    <dbReference type="NCBI Taxonomy" id="35608"/>
    <lineage>
        <taxon>Eukaryota</taxon>
        <taxon>Viridiplantae</taxon>
        <taxon>Streptophyta</taxon>
        <taxon>Embryophyta</taxon>
        <taxon>Tracheophyta</taxon>
        <taxon>Spermatophyta</taxon>
        <taxon>Magnoliopsida</taxon>
        <taxon>eudicotyledons</taxon>
        <taxon>Gunneridae</taxon>
        <taxon>Pentapetalae</taxon>
        <taxon>asterids</taxon>
        <taxon>campanulids</taxon>
        <taxon>Asterales</taxon>
        <taxon>Asteraceae</taxon>
        <taxon>Asteroideae</taxon>
        <taxon>Anthemideae</taxon>
        <taxon>Artemisiinae</taxon>
        <taxon>Artemisia</taxon>
    </lineage>
</organism>
<accession>A0A2U1L6Z0</accession>
<dbReference type="OrthoDB" id="1713074at2759"/>
<evidence type="ECO:0000313" key="2">
    <source>
        <dbReference type="EMBL" id="PWA44770.1"/>
    </source>
</evidence>
<feature type="compositionally biased region" description="Low complexity" evidence="1">
    <location>
        <begin position="354"/>
        <end position="365"/>
    </location>
</feature>
<feature type="compositionally biased region" description="Basic and acidic residues" evidence="1">
    <location>
        <begin position="427"/>
        <end position="436"/>
    </location>
</feature>
<dbReference type="PANTHER" id="PTHR15678:SF6">
    <property type="entry name" value="BRIDGE-LIKE LIPID TRANSFER PROTEIN FAMILY MEMBER 2"/>
    <property type="match status" value="1"/>
</dbReference>
<feature type="compositionally biased region" description="Low complexity" evidence="1">
    <location>
        <begin position="379"/>
        <end position="389"/>
    </location>
</feature>
<dbReference type="Proteomes" id="UP000245207">
    <property type="component" value="Unassembled WGS sequence"/>
</dbReference>
<evidence type="ECO:0000313" key="3">
    <source>
        <dbReference type="Proteomes" id="UP000245207"/>
    </source>
</evidence>
<feature type="region of interest" description="Disordered" evidence="1">
    <location>
        <begin position="258"/>
        <end position="280"/>
    </location>
</feature>
<proteinExistence type="predicted"/>
<reference evidence="2 3" key="1">
    <citation type="journal article" date="2018" name="Mol. Plant">
        <title>The genome of Artemisia annua provides insight into the evolution of Asteraceae family and artemisinin biosynthesis.</title>
        <authorList>
            <person name="Shen Q."/>
            <person name="Zhang L."/>
            <person name="Liao Z."/>
            <person name="Wang S."/>
            <person name="Yan T."/>
            <person name="Shi P."/>
            <person name="Liu M."/>
            <person name="Fu X."/>
            <person name="Pan Q."/>
            <person name="Wang Y."/>
            <person name="Lv Z."/>
            <person name="Lu X."/>
            <person name="Zhang F."/>
            <person name="Jiang W."/>
            <person name="Ma Y."/>
            <person name="Chen M."/>
            <person name="Hao X."/>
            <person name="Li L."/>
            <person name="Tang Y."/>
            <person name="Lv G."/>
            <person name="Zhou Y."/>
            <person name="Sun X."/>
            <person name="Brodelius P.E."/>
            <person name="Rose J.K.C."/>
            <person name="Tang K."/>
        </authorList>
    </citation>
    <scope>NUCLEOTIDE SEQUENCE [LARGE SCALE GENOMIC DNA]</scope>
    <source>
        <strain evidence="3">cv. Huhao1</strain>
        <tissue evidence="2">Leaf</tissue>
    </source>
</reference>